<dbReference type="UniPathway" id="UPA00148"/>
<gene>
    <name evidence="8" type="ORF">TH66_16570</name>
</gene>
<evidence type="ECO:0000259" key="6">
    <source>
        <dbReference type="Pfam" id="PF00590"/>
    </source>
</evidence>
<dbReference type="PANTHER" id="PTHR43182">
    <property type="entry name" value="COBALT-PRECORRIN-6B C(15)-METHYLTRANSFERASE (DECARBOXYLATING)"/>
    <property type="match status" value="1"/>
</dbReference>
<dbReference type="GO" id="GO:0009236">
    <property type="term" value="P:cobalamin biosynthetic process"/>
    <property type="evidence" value="ECO:0007669"/>
    <property type="project" value="UniProtKB-UniPathway"/>
</dbReference>
<dbReference type="InterPro" id="IPR035996">
    <property type="entry name" value="4pyrrol_Methylase_sf"/>
</dbReference>
<comment type="pathway">
    <text evidence="1">Cofactor biosynthesis; adenosylcobalamin biosynthesis.</text>
</comment>
<organism evidence="8 9">
    <name type="scientific">Carbonactinospora thermoautotrophica</name>
    <dbReference type="NCBI Taxonomy" id="1469144"/>
    <lineage>
        <taxon>Bacteria</taxon>
        <taxon>Bacillati</taxon>
        <taxon>Actinomycetota</taxon>
        <taxon>Actinomycetes</taxon>
        <taxon>Kitasatosporales</taxon>
        <taxon>Carbonactinosporaceae</taxon>
        <taxon>Carbonactinospora</taxon>
    </lineage>
</organism>
<evidence type="ECO:0000313" key="9">
    <source>
        <dbReference type="Proteomes" id="UP000070659"/>
    </source>
</evidence>
<dbReference type="PATRIC" id="fig|1469144.8.peg.2353"/>
<dbReference type="InterPro" id="IPR000878">
    <property type="entry name" value="4pyrrol_Mease"/>
</dbReference>
<dbReference type="SUPFAM" id="SSF53335">
    <property type="entry name" value="S-adenosyl-L-methionine-dependent methyltransferases"/>
    <property type="match status" value="1"/>
</dbReference>
<evidence type="ECO:0000256" key="5">
    <source>
        <dbReference type="ARBA" id="ARBA00022691"/>
    </source>
</evidence>
<dbReference type="InterPro" id="IPR050714">
    <property type="entry name" value="Cobalamin_biosynth_MTase"/>
</dbReference>
<dbReference type="InterPro" id="IPR014777">
    <property type="entry name" value="4pyrrole_Mease_sub1"/>
</dbReference>
<keyword evidence="5" id="KW-0949">S-adenosyl-L-methionine</keyword>
<dbReference type="InterPro" id="IPR014776">
    <property type="entry name" value="4pyrrole_Mease_sub2"/>
</dbReference>
<dbReference type="Gene3D" id="3.30.950.10">
    <property type="entry name" value="Methyltransferase, Cobalt-precorrin-4 Transmethylase, Domain 2"/>
    <property type="match status" value="1"/>
</dbReference>
<dbReference type="PIRSF" id="PIRSF036428">
    <property type="entry name" value="CobL"/>
    <property type="match status" value="1"/>
</dbReference>
<dbReference type="GO" id="GO:0032259">
    <property type="term" value="P:methylation"/>
    <property type="evidence" value="ECO:0007669"/>
    <property type="project" value="UniProtKB-KW"/>
</dbReference>
<dbReference type="NCBIfam" id="TIGR02467">
    <property type="entry name" value="CbiE"/>
    <property type="match status" value="1"/>
</dbReference>
<keyword evidence="4 8" id="KW-0808">Transferase</keyword>
<keyword evidence="2" id="KW-0169">Cobalamin biosynthesis</keyword>
<evidence type="ECO:0000256" key="2">
    <source>
        <dbReference type="ARBA" id="ARBA00022573"/>
    </source>
</evidence>
<dbReference type="NCBIfam" id="TIGR02469">
    <property type="entry name" value="CbiT"/>
    <property type="match status" value="1"/>
</dbReference>
<dbReference type="CDD" id="cd02440">
    <property type="entry name" value="AdoMet_MTases"/>
    <property type="match status" value="1"/>
</dbReference>
<dbReference type="Pfam" id="PF00590">
    <property type="entry name" value="TP_methylase"/>
    <property type="match status" value="1"/>
</dbReference>
<dbReference type="CDD" id="cd11644">
    <property type="entry name" value="Precorrin-6Y-MT"/>
    <property type="match status" value="1"/>
</dbReference>
<proteinExistence type="predicted"/>
<evidence type="ECO:0000256" key="3">
    <source>
        <dbReference type="ARBA" id="ARBA00022603"/>
    </source>
</evidence>
<dbReference type="InterPro" id="IPR014008">
    <property type="entry name" value="Cbl_synth_MTase_CbiT"/>
</dbReference>
<dbReference type="Pfam" id="PF13649">
    <property type="entry name" value="Methyltransf_25"/>
    <property type="match status" value="1"/>
</dbReference>
<evidence type="ECO:0000259" key="7">
    <source>
        <dbReference type="Pfam" id="PF13649"/>
    </source>
</evidence>
<dbReference type="InterPro" id="IPR029063">
    <property type="entry name" value="SAM-dependent_MTases_sf"/>
</dbReference>
<evidence type="ECO:0000256" key="4">
    <source>
        <dbReference type="ARBA" id="ARBA00022679"/>
    </source>
</evidence>
<dbReference type="Proteomes" id="UP000070659">
    <property type="component" value="Unassembled WGS sequence"/>
</dbReference>
<dbReference type="SUPFAM" id="SSF53790">
    <property type="entry name" value="Tetrapyrrole methylase"/>
    <property type="match status" value="1"/>
</dbReference>
<dbReference type="EMBL" id="JYIJ01000018">
    <property type="protein sequence ID" value="KWX00598.1"/>
    <property type="molecule type" value="Genomic_DNA"/>
</dbReference>
<keyword evidence="3 8" id="KW-0489">Methyltransferase</keyword>
<comment type="caution">
    <text evidence="8">The sequence shown here is derived from an EMBL/GenBank/DDBJ whole genome shotgun (WGS) entry which is preliminary data.</text>
</comment>
<evidence type="ECO:0000313" key="8">
    <source>
        <dbReference type="EMBL" id="KWX00598.1"/>
    </source>
</evidence>
<dbReference type="InterPro" id="IPR012818">
    <property type="entry name" value="CbiE"/>
</dbReference>
<evidence type="ECO:0000256" key="1">
    <source>
        <dbReference type="ARBA" id="ARBA00004953"/>
    </source>
</evidence>
<dbReference type="AlphaFoldDB" id="A0A132MRU4"/>
<dbReference type="InterPro" id="IPR006365">
    <property type="entry name" value="Cbl_synth_CobL"/>
</dbReference>
<dbReference type="GO" id="GO:0008276">
    <property type="term" value="F:protein methyltransferase activity"/>
    <property type="evidence" value="ECO:0007669"/>
    <property type="project" value="InterPro"/>
</dbReference>
<dbReference type="Gene3D" id="3.40.50.150">
    <property type="entry name" value="Vaccinia Virus protein VP39"/>
    <property type="match status" value="1"/>
</dbReference>
<protein>
    <submittedName>
        <fullName evidence="8">Precorrin-6Y C5,15-methyltransferase</fullName>
    </submittedName>
</protein>
<feature type="domain" description="Tetrapyrrole methylase" evidence="6">
    <location>
        <begin position="1"/>
        <end position="170"/>
    </location>
</feature>
<accession>A0A132MRU4</accession>
<sequence length="386" mass="40832">MSARALDKLATATLVVAGERYFDLLPVPERAQRCAFGRLDTALDVIAAHQGHVVVVASGDPGFFGIVRALAERFGPDELEVLPALSSVAAAFSRLGLPWDDAVVVSAHGRDIRPAINACRAYPKVAVLTGPGTGPRELAQGLAGTGRRLAVLSNLGEPGESVVRMDVDEAAKTEFAGPLNVTVVLDEQRLVGQRRVFAGPPRAPRRWALHEDAYEHRDSMITKSEVRALALAKLGPGLGDLVWDVGAGSGSVAVECARFGAAVIAIERDPQACAMIRRNAQAHDVYVEVVEGSAPEAFAGLPDPDAIFVGGGAMEVIEASARRGAQRVVVALAALERVSRTRRVLSRAGYAVGGVLLHAERLTELPGGVHRLAAVNPVFVLWGERR</sequence>
<dbReference type="Gene3D" id="3.40.1010.10">
    <property type="entry name" value="Cobalt-precorrin-4 Transmethylase, Domain 1"/>
    <property type="match status" value="1"/>
</dbReference>
<dbReference type="PANTHER" id="PTHR43182:SF1">
    <property type="entry name" value="COBALT-PRECORRIN-7 C(5)-METHYLTRANSFERASE"/>
    <property type="match status" value="1"/>
</dbReference>
<name>A0A132MRU4_9ACTN</name>
<dbReference type="InterPro" id="IPR041698">
    <property type="entry name" value="Methyltransf_25"/>
</dbReference>
<feature type="domain" description="Methyltransferase" evidence="7">
    <location>
        <begin position="242"/>
        <end position="318"/>
    </location>
</feature>
<reference evidence="8 9" key="1">
    <citation type="submission" date="2015-02" db="EMBL/GenBank/DDBJ databases">
        <title>Physiological reanalysis, assessment of diazotrophy, and genome sequences of multiple isolates of Streptomyces thermoautotrophicus.</title>
        <authorList>
            <person name="MacKellar D.C."/>
            <person name="Lieber L."/>
            <person name="Norman J."/>
            <person name="Bolger A."/>
            <person name="Tobin C."/>
            <person name="Murray J.W."/>
            <person name="Prell J."/>
        </authorList>
    </citation>
    <scope>NUCLEOTIDE SEQUENCE [LARGE SCALE GENOMIC DNA]</scope>
    <source>
        <strain evidence="8 9">UBT1</strain>
    </source>
</reference>